<gene>
    <name evidence="1" type="ORF">TBK1r_05870</name>
</gene>
<dbReference type="Proteomes" id="UP000318081">
    <property type="component" value="Chromosome"/>
</dbReference>
<reference evidence="1 2" key="1">
    <citation type="submission" date="2019-02" db="EMBL/GenBank/DDBJ databases">
        <title>Deep-cultivation of Planctomycetes and their phenomic and genomic characterization uncovers novel biology.</title>
        <authorList>
            <person name="Wiegand S."/>
            <person name="Jogler M."/>
            <person name="Boedeker C."/>
            <person name="Pinto D."/>
            <person name="Vollmers J."/>
            <person name="Rivas-Marin E."/>
            <person name="Kohn T."/>
            <person name="Peeters S.H."/>
            <person name="Heuer A."/>
            <person name="Rast P."/>
            <person name="Oberbeckmann S."/>
            <person name="Bunk B."/>
            <person name="Jeske O."/>
            <person name="Meyerdierks A."/>
            <person name="Storesund J.E."/>
            <person name="Kallscheuer N."/>
            <person name="Luecker S."/>
            <person name="Lage O.M."/>
            <person name="Pohl T."/>
            <person name="Merkel B.J."/>
            <person name="Hornburger P."/>
            <person name="Mueller R.-W."/>
            <person name="Bruemmer F."/>
            <person name="Labrenz M."/>
            <person name="Spormann A.M."/>
            <person name="Op den Camp H."/>
            <person name="Overmann J."/>
            <person name="Amann R."/>
            <person name="Jetten M.S.M."/>
            <person name="Mascher T."/>
            <person name="Medema M.H."/>
            <person name="Devos D.P."/>
            <person name="Kaster A.-K."/>
            <person name="Ovreas L."/>
            <person name="Rohde M."/>
            <person name="Galperin M.Y."/>
            <person name="Jogler C."/>
        </authorList>
    </citation>
    <scope>NUCLEOTIDE SEQUENCE [LARGE SCALE GENOMIC DNA]</scope>
    <source>
        <strain evidence="1 2">TBK1r</strain>
    </source>
</reference>
<proteinExistence type="predicted"/>
<dbReference type="RefSeq" id="WP_145207427.1">
    <property type="nucleotide sequence ID" value="NZ_CP036432.1"/>
</dbReference>
<name>A0ABX5XI46_9BACT</name>
<sequence length="69" mass="8167">MRRIQKLIETHIYNRPSPPREGETIPTGPTHLDWNRISVIEQALLIQANGDAEELLQRYRRHLQRRAGR</sequence>
<keyword evidence="2" id="KW-1185">Reference proteome</keyword>
<protein>
    <submittedName>
        <fullName evidence="1">Uncharacterized protein</fullName>
    </submittedName>
</protein>
<evidence type="ECO:0000313" key="2">
    <source>
        <dbReference type="Proteomes" id="UP000318081"/>
    </source>
</evidence>
<dbReference type="EMBL" id="CP036432">
    <property type="protein sequence ID" value="QDV81668.1"/>
    <property type="molecule type" value="Genomic_DNA"/>
</dbReference>
<organism evidence="1 2">
    <name type="scientific">Stieleria magnilauensis</name>
    <dbReference type="NCBI Taxonomy" id="2527963"/>
    <lineage>
        <taxon>Bacteria</taxon>
        <taxon>Pseudomonadati</taxon>
        <taxon>Planctomycetota</taxon>
        <taxon>Planctomycetia</taxon>
        <taxon>Pirellulales</taxon>
        <taxon>Pirellulaceae</taxon>
        <taxon>Stieleria</taxon>
    </lineage>
</organism>
<evidence type="ECO:0000313" key="1">
    <source>
        <dbReference type="EMBL" id="QDV81668.1"/>
    </source>
</evidence>
<accession>A0ABX5XI46</accession>